<dbReference type="EMBL" id="BTRK01000004">
    <property type="protein sequence ID" value="GMR49838.1"/>
    <property type="molecule type" value="Genomic_DNA"/>
</dbReference>
<reference evidence="2" key="1">
    <citation type="submission" date="2022-10" db="EMBL/GenBank/DDBJ databases">
        <title>Genome assembly of Pristionchus species.</title>
        <authorList>
            <person name="Yoshida K."/>
            <person name="Sommer R.J."/>
        </authorList>
    </citation>
    <scope>NUCLEOTIDE SEQUENCE [LARGE SCALE GENOMIC DNA]</scope>
    <source>
        <strain evidence="2">RS5460</strain>
    </source>
</reference>
<protein>
    <submittedName>
        <fullName evidence="1">Uncharacterized protein</fullName>
    </submittedName>
</protein>
<keyword evidence="2" id="KW-1185">Reference proteome</keyword>
<feature type="non-terminal residue" evidence="1">
    <location>
        <position position="1"/>
    </location>
</feature>
<sequence>RNLDKLMLKNKYTEFISRESANSLMEQLPRIGKNVWFLSTCSSLTDKADYEQNDHICRGIAISCCNKWTLLSSFWSSHRSISSIEQLLVYTKMETSQNLSAIEQIPHELVWMI</sequence>
<organism evidence="1 2">
    <name type="scientific">Pristionchus mayeri</name>
    <dbReference type="NCBI Taxonomy" id="1317129"/>
    <lineage>
        <taxon>Eukaryota</taxon>
        <taxon>Metazoa</taxon>
        <taxon>Ecdysozoa</taxon>
        <taxon>Nematoda</taxon>
        <taxon>Chromadorea</taxon>
        <taxon>Rhabditida</taxon>
        <taxon>Rhabditina</taxon>
        <taxon>Diplogasteromorpha</taxon>
        <taxon>Diplogasteroidea</taxon>
        <taxon>Neodiplogasteridae</taxon>
        <taxon>Pristionchus</taxon>
    </lineage>
</organism>
<gene>
    <name evidence="1" type="ORF">PMAYCL1PPCAC_20033</name>
</gene>
<evidence type="ECO:0000313" key="2">
    <source>
        <dbReference type="Proteomes" id="UP001328107"/>
    </source>
</evidence>
<dbReference type="AlphaFoldDB" id="A0AAN5CSG2"/>
<name>A0AAN5CSG2_9BILA</name>
<dbReference type="Proteomes" id="UP001328107">
    <property type="component" value="Unassembled WGS sequence"/>
</dbReference>
<evidence type="ECO:0000313" key="1">
    <source>
        <dbReference type="EMBL" id="GMR49838.1"/>
    </source>
</evidence>
<accession>A0AAN5CSG2</accession>
<proteinExistence type="predicted"/>
<comment type="caution">
    <text evidence="1">The sequence shown here is derived from an EMBL/GenBank/DDBJ whole genome shotgun (WGS) entry which is preliminary data.</text>
</comment>
<feature type="non-terminal residue" evidence="1">
    <location>
        <position position="113"/>
    </location>
</feature>